<dbReference type="CDD" id="cd08566">
    <property type="entry name" value="GDPD_AtGDE_like"/>
    <property type="match status" value="1"/>
</dbReference>
<keyword evidence="1" id="KW-0812">Transmembrane</keyword>
<dbReference type="GO" id="GO:0005886">
    <property type="term" value="C:plasma membrane"/>
    <property type="evidence" value="ECO:0007669"/>
    <property type="project" value="TreeGrafter"/>
</dbReference>
<name>A0A7Y9TUE2_9BACT</name>
<dbReference type="Pfam" id="PF03009">
    <property type="entry name" value="GDPD"/>
    <property type="match status" value="1"/>
</dbReference>
<dbReference type="GO" id="GO:0008889">
    <property type="term" value="F:glycerophosphodiester phosphodiesterase activity"/>
    <property type="evidence" value="ECO:0007669"/>
    <property type="project" value="UniProtKB-EC"/>
</dbReference>
<comment type="caution">
    <text evidence="3">The sequence shown here is derived from an EMBL/GenBank/DDBJ whole genome shotgun (WGS) entry which is preliminary data.</text>
</comment>
<dbReference type="GO" id="GO:0070291">
    <property type="term" value="P:N-acylethanolamine metabolic process"/>
    <property type="evidence" value="ECO:0007669"/>
    <property type="project" value="TreeGrafter"/>
</dbReference>
<dbReference type="InterPro" id="IPR017946">
    <property type="entry name" value="PLC-like_Pdiesterase_TIM-brl"/>
</dbReference>
<evidence type="ECO:0000313" key="3">
    <source>
        <dbReference type="EMBL" id="NYF80863.1"/>
    </source>
</evidence>
<proteinExistence type="predicted"/>
<dbReference type="GO" id="GO:0006644">
    <property type="term" value="P:phospholipid metabolic process"/>
    <property type="evidence" value="ECO:0007669"/>
    <property type="project" value="TreeGrafter"/>
</dbReference>
<feature type="domain" description="GP-PDE" evidence="2">
    <location>
        <begin position="74"/>
        <end position="312"/>
    </location>
</feature>
<dbReference type="PANTHER" id="PTHR46320:SF1">
    <property type="entry name" value="GLYCEROPHOSPHODIESTER PHOSPHODIESTERASE 1"/>
    <property type="match status" value="1"/>
</dbReference>
<dbReference type="Proteomes" id="UP000589520">
    <property type="component" value="Unassembled WGS sequence"/>
</dbReference>
<sequence>MSIVWKLLSRNVRKCGCGRLIDCEIRMERYLNLSVRTEWFLLFVVCAFIVMGGEPVFAQNSDVSLMARLKESEPIVCAHRARISESNPENSLIEMKRSVAVGVTMLEIDLRESADGVTFVIHDGTLDRTTDGSGPISKQSASQLEGHHLKYPDGRTSHEALPRFVDVLKWARTTNVYLMLDLKDAPPEHVMEQVNTAGMSSRVLLLTFDPKTLERARSADPLVLISVLTGKVEDIRKWANSEDSKRLILYVPPSAGTAVLVAADRAGMPVFTDMLDLHDDVAAHVLLDRTESVSHLVNILTTNQPQIVMRTLLKKDAVPAKQ</sequence>
<keyword evidence="3" id="KW-0378">Hydrolase</keyword>
<keyword evidence="1" id="KW-0472">Membrane</keyword>
<protein>
    <submittedName>
        <fullName evidence="3">Glycerophosphoryl diester phosphodiesterase</fullName>
        <ecNumber evidence="3">3.1.4.46</ecNumber>
    </submittedName>
</protein>
<feature type="transmembrane region" description="Helical" evidence="1">
    <location>
        <begin position="39"/>
        <end position="58"/>
    </location>
</feature>
<dbReference type="EC" id="3.1.4.46" evidence="3"/>
<evidence type="ECO:0000259" key="2">
    <source>
        <dbReference type="PROSITE" id="PS51704"/>
    </source>
</evidence>
<dbReference type="RefSeq" id="WP_179492563.1">
    <property type="nucleotide sequence ID" value="NZ_JACCCW010000002.1"/>
</dbReference>
<dbReference type="Gene3D" id="3.20.20.190">
    <property type="entry name" value="Phosphatidylinositol (PI) phosphodiesterase"/>
    <property type="match status" value="1"/>
</dbReference>
<evidence type="ECO:0000256" key="1">
    <source>
        <dbReference type="SAM" id="Phobius"/>
    </source>
</evidence>
<keyword evidence="1" id="KW-1133">Transmembrane helix</keyword>
<evidence type="ECO:0000313" key="4">
    <source>
        <dbReference type="Proteomes" id="UP000589520"/>
    </source>
</evidence>
<organism evidence="3 4">
    <name type="scientific">Granulicella arctica</name>
    <dbReference type="NCBI Taxonomy" id="940613"/>
    <lineage>
        <taxon>Bacteria</taxon>
        <taxon>Pseudomonadati</taxon>
        <taxon>Acidobacteriota</taxon>
        <taxon>Terriglobia</taxon>
        <taxon>Terriglobales</taxon>
        <taxon>Acidobacteriaceae</taxon>
        <taxon>Granulicella</taxon>
    </lineage>
</organism>
<dbReference type="AlphaFoldDB" id="A0A7Y9TUE2"/>
<gene>
    <name evidence="3" type="ORF">HDF17_003183</name>
</gene>
<keyword evidence="4" id="KW-1185">Reference proteome</keyword>
<dbReference type="PROSITE" id="PS51704">
    <property type="entry name" value="GP_PDE"/>
    <property type="match status" value="1"/>
</dbReference>
<dbReference type="PANTHER" id="PTHR46320">
    <property type="entry name" value="GLYCEROPHOSPHODIESTER PHOSPHODIESTERASE 1"/>
    <property type="match status" value="1"/>
</dbReference>
<dbReference type="GO" id="GO:0006580">
    <property type="term" value="P:ethanolamine metabolic process"/>
    <property type="evidence" value="ECO:0007669"/>
    <property type="project" value="TreeGrafter"/>
</dbReference>
<dbReference type="InterPro" id="IPR030395">
    <property type="entry name" value="GP_PDE_dom"/>
</dbReference>
<dbReference type="SUPFAM" id="SSF51695">
    <property type="entry name" value="PLC-like phosphodiesterases"/>
    <property type="match status" value="1"/>
</dbReference>
<dbReference type="EMBL" id="JACCCW010000002">
    <property type="protein sequence ID" value="NYF80863.1"/>
    <property type="molecule type" value="Genomic_DNA"/>
</dbReference>
<reference evidence="3 4" key="1">
    <citation type="submission" date="2020-07" db="EMBL/GenBank/DDBJ databases">
        <title>Genomic Encyclopedia of Type Strains, Phase IV (KMG-V): Genome sequencing to study the core and pangenomes of soil and plant-associated prokaryotes.</title>
        <authorList>
            <person name="Whitman W."/>
        </authorList>
    </citation>
    <scope>NUCLEOTIDE SEQUENCE [LARGE SCALE GENOMIC DNA]</scope>
    <source>
        <strain evidence="3 4">X4EP2</strain>
    </source>
</reference>
<accession>A0A7Y9TUE2</accession>